<dbReference type="Pfam" id="PF00328">
    <property type="entry name" value="His_Phos_2"/>
    <property type="match status" value="1"/>
</dbReference>
<dbReference type="EC" id="3.1.3.2" evidence="3"/>
<reference evidence="9 10" key="2">
    <citation type="journal article" date="2021" name="Genomics">
        <title>High-quality reference genome for Clonorchis sinensis.</title>
        <authorList>
            <person name="Young N.D."/>
            <person name="Stroehlein A.J."/>
            <person name="Kinkar L."/>
            <person name="Wang T."/>
            <person name="Sohn W.M."/>
            <person name="Chang B.C.H."/>
            <person name="Kaur P."/>
            <person name="Weisz D."/>
            <person name="Dudchenko O."/>
            <person name="Aiden E.L."/>
            <person name="Korhonen P.K."/>
            <person name="Gasser R.B."/>
        </authorList>
    </citation>
    <scope>NUCLEOTIDE SEQUENCE [LARGE SCALE GENOMIC DNA]</scope>
    <source>
        <strain evidence="9">Cs-k2</strain>
    </source>
</reference>
<evidence type="ECO:0000313" key="10">
    <source>
        <dbReference type="Proteomes" id="UP000286415"/>
    </source>
</evidence>
<evidence type="ECO:0000256" key="7">
    <source>
        <dbReference type="ARBA" id="ARBA00023180"/>
    </source>
</evidence>
<dbReference type="InterPro" id="IPR050645">
    <property type="entry name" value="Histidine_acid_phosphatase"/>
</dbReference>
<protein>
    <recommendedName>
        <fullName evidence="3">acid phosphatase</fullName>
        <ecNumber evidence="3">3.1.3.2</ecNumber>
    </recommendedName>
</protein>
<keyword evidence="7" id="KW-0325">Glycoprotein</keyword>
<name>A0A8T1MBN3_CLOSI</name>
<keyword evidence="5" id="KW-0378">Hydrolase</keyword>
<dbReference type="SUPFAM" id="SSF53254">
    <property type="entry name" value="Phosphoglycerate mutase-like"/>
    <property type="match status" value="1"/>
</dbReference>
<comment type="similarity">
    <text evidence="2">Belongs to the histidine acid phosphatase family.</text>
</comment>
<dbReference type="GO" id="GO:0003993">
    <property type="term" value="F:acid phosphatase activity"/>
    <property type="evidence" value="ECO:0007669"/>
    <property type="project" value="UniProtKB-EC"/>
</dbReference>
<comment type="caution">
    <text evidence="9">The sequence shown here is derived from an EMBL/GenBank/DDBJ whole genome shotgun (WGS) entry which is preliminary data.</text>
</comment>
<proteinExistence type="inferred from homology"/>
<keyword evidence="6" id="KW-1015">Disulfide bond</keyword>
<feature type="transmembrane region" description="Helical" evidence="8">
    <location>
        <begin position="742"/>
        <end position="762"/>
    </location>
</feature>
<reference evidence="9 10" key="1">
    <citation type="journal article" date="2018" name="Biotechnol. Adv.">
        <title>Improved genomic resources and new bioinformatic workflow for the carcinogenic parasite Clonorchis sinensis: Biotechnological implications.</title>
        <authorList>
            <person name="Wang D."/>
            <person name="Korhonen P.K."/>
            <person name="Gasser R.B."/>
            <person name="Young N.D."/>
        </authorList>
    </citation>
    <scope>NUCLEOTIDE SEQUENCE [LARGE SCALE GENOMIC DNA]</scope>
    <source>
        <strain evidence="9">Cs-k2</strain>
    </source>
</reference>
<dbReference type="InterPro" id="IPR000560">
    <property type="entry name" value="His_Pase_clade-2"/>
</dbReference>
<evidence type="ECO:0000256" key="8">
    <source>
        <dbReference type="SAM" id="Phobius"/>
    </source>
</evidence>
<evidence type="ECO:0000256" key="1">
    <source>
        <dbReference type="ARBA" id="ARBA00000032"/>
    </source>
</evidence>
<dbReference type="InterPro" id="IPR029033">
    <property type="entry name" value="His_PPase_superfam"/>
</dbReference>
<organism evidence="9 10">
    <name type="scientific">Clonorchis sinensis</name>
    <name type="common">Chinese liver fluke</name>
    <dbReference type="NCBI Taxonomy" id="79923"/>
    <lineage>
        <taxon>Eukaryota</taxon>
        <taxon>Metazoa</taxon>
        <taxon>Spiralia</taxon>
        <taxon>Lophotrochozoa</taxon>
        <taxon>Platyhelminthes</taxon>
        <taxon>Trematoda</taxon>
        <taxon>Digenea</taxon>
        <taxon>Opisthorchiida</taxon>
        <taxon>Opisthorchiata</taxon>
        <taxon>Opisthorchiidae</taxon>
        <taxon>Clonorchis</taxon>
    </lineage>
</organism>
<keyword evidence="8" id="KW-0812">Transmembrane</keyword>
<dbReference type="AlphaFoldDB" id="A0A8T1MBN3"/>
<evidence type="ECO:0000256" key="5">
    <source>
        <dbReference type="ARBA" id="ARBA00022801"/>
    </source>
</evidence>
<gene>
    <name evidence="9" type="ORF">CSKR_111588</name>
</gene>
<dbReference type="PANTHER" id="PTHR11567:SF211">
    <property type="entry name" value="PROSTATIC ACID PHOSPHATASE"/>
    <property type="match status" value="1"/>
</dbReference>
<evidence type="ECO:0000256" key="6">
    <source>
        <dbReference type="ARBA" id="ARBA00023157"/>
    </source>
</evidence>
<dbReference type="PANTHER" id="PTHR11567">
    <property type="entry name" value="ACID PHOSPHATASE-RELATED"/>
    <property type="match status" value="1"/>
</dbReference>
<accession>A0A8T1MBN3</accession>
<evidence type="ECO:0000256" key="4">
    <source>
        <dbReference type="ARBA" id="ARBA00022729"/>
    </source>
</evidence>
<comment type="catalytic activity">
    <reaction evidence="1">
        <text>a phosphate monoester + H2O = an alcohol + phosphate</text>
        <dbReference type="Rhea" id="RHEA:15017"/>
        <dbReference type="ChEBI" id="CHEBI:15377"/>
        <dbReference type="ChEBI" id="CHEBI:30879"/>
        <dbReference type="ChEBI" id="CHEBI:43474"/>
        <dbReference type="ChEBI" id="CHEBI:67140"/>
        <dbReference type="EC" id="3.1.3.2"/>
    </reaction>
</comment>
<evidence type="ECO:0000313" key="9">
    <source>
        <dbReference type="EMBL" id="KAG5446553.1"/>
    </source>
</evidence>
<evidence type="ECO:0000256" key="3">
    <source>
        <dbReference type="ARBA" id="ARBA00012646"/>
    </source>
</evidence>
<dbReference type="OrthoDB" id="5821688at2759"/>
<dbReference type="Gene3D" id="3.40.50.1240">
    <property type="entry name" value="Phosphoglycerate mutase-like"/>
    <property type="match status" value="1"/>
</dbReference>
<keyword evidence="8" id="KW-1133">Transmembrane helix</keyword>
<keyword evidence="8" id="KW-0472">Membrane</keyword>
<dbReference type="CDD" id="cd07061">
    <property type="entry name" value="HP_HAP_like"/>
    <property type="match status" value="1"/>
</dbReference>
<evidence type="ECO:0000256" key="2">
    <source>
        <dbReference type="ARBA" id="ARBA00005375"/>
    </source>
</evidence>
<dbReference type="EMBL" id="NIRI02000056">
    <property type="protein sequence ID" value="KAG5446553.1"/>
    <property type="molecule type" value="Genomic_DNA"/>
</dbReference>
<dbReference type="Proteomes" id="UP000286415">
    <property type="component" value="Unassembled WGS sequence"/>
</dbReference>
<sequence>MSPVPEAALFGPCISYAELSFAEECCFPWPLQSDQPMIWQRRMEVVTRTLGAVGVASLPGWGPRDPHYPWLEMLRDVAGNRCFWFPVVRFYPDCLNEFLELGVIVHWEGVTSMVTDFLPCVRIAVLFIGRIVKNKSTDRTFVGSGDKTLTSTPMSIKNLAPFWCLVAIPPEGCTKAVIMPGSSSLQRSSRDGRGWVRIRIFRYRAHQLRRKRSWHGFGRVVSQAPADLVVYLRLSLRAFLSVISYALVYMLAVTFVVQRCALSVPNYDASRRKHEGWLPKPRQGKSKAEVGFERRTYRSGKIAQWLEYELTDRKVVVRILPLPLDFPCLGMGNLAVYQPSCFLLTLETADSEPILVFILVRHGDRTPVHKLPDDPHKTLWTQGYGELTQYGSEQLRFLGKFIRQSYPGLLSTTYLPDEAFFRSSATNRTLMSAYSFIRGLYDQDSTTVGYPPVYSIPLDIDHLLKMSSNCTQFITLYQKFMESHEVTLLAEQFSETLNYFQQRFSVMFPENSTPVGRLRVGWKICDPVGVWVLHHLSWPHWLTSEIAQQCTRMLDFKHYIRFSTPALTRFRGGPLVAHMLRLFRTRANLELSRSSSAEQKKLTKPLPLVAPTSGLEVVGSGQRLIAYFAHDSTLAAVLSHLGIFNRLKPPVASSLIVELHRNPTTADDFLVRFRYRNHTRPNDTLVYSLWPPACGPAQLKQDSRSMCSLARLESAMTGTYLVELDAGCEKAIGEDFDVMANVYYPLLLSLFFANLLLFLYLWRRARLLNSEC</sequence>
<keyword evidence="4" id="KW-0732">Signal</keyword>
<keyword evidence="10" id="KW-1185">Reference proteome</keyword>